<gene>
    <name evidence="1" type="ORF">CBP51_12160</name>
</gene>
<dbReference type="Pfam" id="PF13578">
    <property type="entry name" value="Methyltransf_24"/>
    <property type="match status" value="1"/>
</dbReference>
<organism evidence="1 2">
    <name type="scientific">Cellvibrio mixtus</name>
    <dbReference type="NCBI Taxonomy" id="39650"/>
    <lineage>
        <taxon>Bacteria</taxon>
        <taxon>Pseudomonadati</taxon>
        <taxon>Pseudomonadota</taxon>
        <taxon>Gammaproteobacteria</taxon>
        <taxon>Cellvibrionales</taxon>
        <taxon>Cellvibrionaceae</taxon>
        <taxon>Cellvibrio</taxon>
    </lineage>
</organism>
<sequence>MLINTKIEQAQLCWQIGDWSSLVDLEHGEQPQLLLYVAAAWYQLGGIEKANGLLSGIELKGQEKDLARKLLISGVYNVLGKARACANQYQQAENLCRQSLQLDPPVSESVLNARVSEQFAQLGIPRLPDNVKPAVFSPDYGSFLQAANKLFSQEPAQQIAQAEYHQLKERFDDAIVNWQNVSGLLGSYTPQQHYDRLKDAYKSVKGFPLGSVEQETLRGDIDKHKLLSEIHKQLQPQFYFEIGVQTGKSLALAKCEALGIDPMPMLNQELPQTAKVITASSDAFFMKQADVLLSKSIDLCFIDGMHLFEYALRDFINVEKYAKPHSLIVIDDIFPGHPDQANRQRCTRAWTGDVWKVKAILEKYRPDLFIVAIDAYPTGLLLITALNPEDTILDANYHSIVDEYMAIDFVPNKIVERDKSISGKSELIKTILSFLHESKSKRLNPEEIRKNLVD</sequence>
<name>A0A266QE89_9GAMM</name>
<dbReference type="Proteomes" id="UP000216101">
    <property type="component" value="Unassembled WGS sequence"/>
</dbReference>
<dbReference type="Gene3D" id="3.40.50.150">
    <property type="entry name" value="Vaccinia Virus protein VP39"/>
    <property type="match status" value="1"/>
</dbReference>
<protein>
    <submittedName>
        <fullName evidence="1">Uncharacterized protein</fullName>
    </submittedName>
</protein>
<dbReference type="InterPro" id="IPR011990">
    <property type="entry name" value="TPR-like_helical_dom_sf"/>
</dbReference>
<dbReference type="SUPFAM" id="SSF53335">
    <property type="entry name" value="S-adenosyl-L-methionine-dependent methyltransferases"/>
    <property type="match status" value="1"/>
</dbReference>
<dbReference type="RefSeq" id="WP_094985036.1">
    <property type="nucleotide sequence ID" value="NZ_NHNI01000001.1"/>
</dbReference>
<dbReference type="EMBL" id="NHNI01000001">
    <property type="protein sequence ID" value="OZY87679.1"/>
    <property type="molecule type" value="Genomic_DNA"/>
</dbReference>
<evidence type="ECO:0000313" key="1">
    <source>
        <dbReference type="EMBL" id="OZY87679.1"/>
    </source>
</evidence>
<comment type="caution">
    <text evidence="1">The sequence shown here is derived from an EMBL/GenBank/DDBJ whole genome shotgun (WGS) entry which is preliminary data.</text>
</comment>
<dbReference type="InterPro" id="IPR029063">
    <property type="entry name" value="SAM-dependent_MTases_sf"/>
</dbReference>
<evidence type="ECO:0000313" key="2">
    <source>
        <dbReference type="Proteomes" id="UP000216101"/>
    </source>
</evidence>
<keyword evidence="2" id="KW-1185">Reference proteome</keyword>
<dbReference type="AlphaFoldDB" id="A0A266QE89"/>
<dbReference type="SUPFAM" id="SSF48452">
    <property type="entry name" value="TPR-like"/>
    <property type="match status" value="1"/>
</dbReference>
<reference evidence="2" key="1">
    <citation type="submission" date="2017-05" db="EMBL/GenBank/DDBJ databases">
        <authorList>
            <person name="Barney B.M."/>
        </authorList>
    </citation>
    <scope>NUCLEOTIDE SEQUENCE [LARGE SCALE GENOMIC DNA]</scope>
    <source>
        <strain evidence="2">PSBB022</strain>
    </source>
</reference>
<proteinExistence type="predicted"/>
<accession>A0A266QE89</accession>